<dbReference type="Gene3D" id="2.40.50.140">
    <property type="entry name" value="Nucleic acid-binding proteins"/>
    <property type="match status" value="1"/>
</dbReference>
<comment type="subunit">
    <text evidence="2">Homotetramer.</text>
</comment>
<dbReference type="Proteomes" id="UP000612893">
    <property type="component" value="Unassembled WGS sequence"/>
</dbReference>
<sequence length="127" mass="13998">MGEVIGMNGTAEATGEQRSRGPAVNEVRLLGRLAANPDMRFKPDGKPVTELRVVTNERPEAEFHDVVTYGRLAEVVGEYVRKGGLVYVNGRLHAQTWKAQDGSPRRRVVVIAESVQFLGRSGQEEHS</sequence>
<dbReference type="CDD" id="cd04496">
    <property type="entry name" value="SSB_OBF"/>
    <property type="match status" value="1"/>
</dbReference>
<gene>
    <name evidence="5" type="primary">ssb</name>
    <name evidence="5" type="ORF">JF922_20580</name>
</gene>
<dbReference type="NCBIfam" id="TIGR00621">
    <property type="entry name" value="ssb"/>
    <property type="match status" value="1"/>
</dbReference>
<dbReference type="InterPro" id="IPR000424">
    <property type="entry name" value="Primosome_PriB/ssb"/>
</dbReference>
<dbReference type="AlphaFoldDB" id="A0A934NB44"/>
<dbReference type="SUPFAM" id="SSF50249">
    <property type="entry name" value="Nucleic acid-binding proteins"/>
    <property type="match status" value="1"/>
</dbReference>
<comment type="caution">
    <text evidence="2">Lacks conserved residue(s) required for the propagation of feature annotation.</text>
</comment>
<dbReference type="InterPro" id="IPR012340">
    <property type="entry name" value="NA-bd_OB-fold"/>
</dbReference>
<dbReference type="PANTHER" id="PTHR10302:SF27">
    <property type="entry name" value="SINGLE-STRANDED DNA-BINDING PROTEIN"/>
    <property type="match status" value="1"/>
</dbReference>
<dbReference type="Pfam" id="PF00436">
    <property type="entry name" value="SSB"/>
    <property type="match status" value="1"/>
</dbReference>
<comment type="caution">
    <text evidence="5">The sequence shown here is derived from an EMBL/GenBank/DDBJ whole genome shotgun (WGS) entry which is preliminary data.</text>
</comment>
<dbReference type="PIRSF" id="PIRSF002070">
    <property type="entry name" value="SSB"/>
    <property type="match status" value="1"/>
</dbReference>
<dbReference type="PANTHER" id="PTHR10302">
    <property type="entry name" value="SINGLE-STRANDED DNA-BINDING PROTEIN"/>
    <property type="match status" value="1"/>
</dbReference>
<dbReference type="InterPro" id="IPR011344">
    <property type="entry name" value="ssDNA-bd"/>
</dbReference>
<accession>A0A934NB44</accession>
<evidence type="ECO:0000313" key="5">
    <source>
        <dbReference type="EMBL" id="MBJ7600454.1"/>
    </source>
</evidence>
<dbReference type="GO" id="GO:0009295">
    <property type="term" value="C:nucleoid"/>
    <property type="evidence" value="ECO:0007669"/>
    <property type="project" value="TreeGrafter"/>
</dbReference>
<name>A0A934NB44_9BACT</name>
<protein>
    <recommendedName>
        <fullName evidence="2 3">Single-stranded DNA-binding protein</fullName>
        <shortName evidence="2">SSB</shortName>
    </recommendedName>
</protein>
<feature type="region of interest" description="Disordered" evidence="4">
    <location>
        <begin position="1"/>
        <end position="22"/>
    </location>
</feature>
<dbReference type="PROSITE" id="PS50935">
    <property type="entry name" value="SSB"/>
    <property type="match status" value="1"/>
</dbReference>
<dbReference type="EMBL" id="JAEKNR010000207">
    <property type="protein sequence ID" value="MBJ7600454.1"/>
    <property type="molecule type" value="Genomic_DNA"/>
</dbReference>
<reference evidence="5" key="1">
    <citation type="submission" date="2020-10" db="EMBL/GenBank/DDBJ databases">
        <title>Ca. Dormibacterota MAGs.</title>
        <authorList>
            <person name="Montgomery K."/>
        </authorList>
    </citation>
    <scope>NUCLEOTIDE SEQUENCE [LARGE SCALE GENOMIC DNA]</scope>
    <source>
        <strain evidence="5">SC8812_S17_10</strain>
    </source>
</reference>
<keyword evidence="1 2" id="KW-0238">DNA-binding</keyword>
<evidence type="ECO:0000256" key="1">
    <source>
        <dbReference type="ARBA" id="ARBA00023125"/>
    </source>
</evidence>
<evidence type="ECO:0000256" key="2">
    <source>
        <dbReference type="HAMAP-Rule" id="MF_00984"/>
    </source>
</evidence>
<evidence type="ECO:0000313" key="6">
    <source>
        <dbReference type="Proteomes" id="UP000612893"/>
    </source>
</evidence>
<evidence type="ECO:0000256" key="3">
    <source>
        <dbReference type="PIRNR" id="PIRNR002070"/>
    </source>
</evidence>
<organism evidence="5 6">
    <name type="scientific">Candidatus Nephthysia bennettiae</name>
    <dbReference type="NCBI Taxonomy" id="3127016"/>
    <lineage>
        <taxon>Bacteria</taxon>
        <taxon>Bacillati</taxon>
        <taxon>Candidatus Dormiibacterota</taxon>
        <taxon>Candidatus Dormibacteria</taxon>
        <taxon>Candidatus Dormibacterales</taxon>
        <taxon>Candidatus Dormibacteraceae</taxon>
        <taxon>Candidatus Nephthysia</taxon>
    </lineage>
</organism>
<dbReference type="RefSeq" id="WP_338204290.1">
    <property type="nucleotide sequence ID" value="NZ_JAEKNR010000207.1"/>
</dbReference>
<keyword evidence="6" id="KW-1185">Reference proteome</keyword>
<dbReference type="GO" id="GO:0006260">
    <property type="term" value="P:DNA replication"/>
    <property type="evidence" value="ECO:0007669"/>
    <property type="project" value="InterPro"/>
</dbReference>
<dbReference type="GO" id="GO:0003697">
    <property type="term" value="F:single-stranded DNA binding"/>
    <property type="evidence" value="ECO:0007669"/>
    <property type="project" value="UniProtKB-UniRule"/>
</dbReference>
<dbReference type="HAMAP" id="MF_00984">
    <property type="entry name" value="SSB"/>
    <property type="match status" value="1"/>
</dbReference>
<proteinExistence type="inferred from homology"/>
<evidence type="ECO:0000256" key="4">
    <source>
        <dbReference type="SAM" id="MobiDB-lite"/>
    </source>
</evidence>